<sequence length="438" mass="48967">MRFLGVRIFLALLDFGYAAKVESHPEGIIRLRFRDNLKEKLHRIALAGAISAVATVNPLTAQVEPELEVYESARHNFRVVTVAEDLDHPWSIAWLPSGEMLITERPGRVRIIRDGVLDPNPIMGWPAAYRQQGQGGFMDVVPHPDFATNRLLYLSYGKPSEDTSTGTTTVVRGRLEVDHVEDIKEIFEANAWGDNNNHFSGRMVFDHDGYLFLTVGDRMLDPDLLVDHPAQDRTNHMGTIVRLHDDGRVPQDNPFVDRNDALAEIWSYGHRNLQGLTVHPTTGEIWSNEHGPRGGDELNLIVPGQNYGWPVVSHGIHYDGRIITMDEERQGMESPRFVWVPSIGTSGLMFYSGDQFPWWKGNVFVGGMVGERLVRVTLSDGFAMGEETLLHGVLGRVRDVREGPDGFIYLVIEAEQGGTPLSDVVRLEPVAGDVALPR</sequence>
<organism evidence="2">
    <name type="scientific">marine metagenome</name>
    <dbReference type="NCBI Taxonomy" id="408172"/>
    <lineage>
        <taxon>unclassified sequences</taxon>
        <taxon>metagenomes</taxon>
        <taxon>ecological metagenomes</taxon>
    </lineage>
</organism>
<dbReference type="AlphaFoldDB" id="A0A382D4G7"/>
<proteinExistence type="predicted"/>
<dbReference type="InterPro" id="IPR012938">
    <property type="entry name" value="Glc/Sorbosone_DH"/>
</dbReference>
<dbReference type="InterPro" id="IPR011041">
    <property type="entry name" value="Quinoprot_gluc/sorb_DH_b-prop"/>
</dbReference>
<dbReference type="PANTHER" id="PTHR19328">
    <property type="entry name" value="HEDGEHOG-INTERACTING PROTEIN"/>
    <property type="match status" value="1"/>
</dbReference>
<dbReference type="EMBL" id="UINC01037311">
    <property type="protein sequence ID" value="SVB32611.1"/>
    <property type="molecule type" value="Genomic_DNA"/>
</dbReference>
<feature type="domain" description="Glucose/Sorbosone dehydrogenase" evidence="1">
    <location>
        <begin position="86"/>
        <end position="417"/>
    </location>
</feature>
<evidence type="ECO:0000259" key="1">
    <source>
        <dbReference type="Pfam" id="PF07995"/>
    </source>
</evidence>
<dbReference type="Gene3D" id="2.120.10.30">
    <property type="entry name" value="TolB, C-terminal domain"/>
    <property type="match status" value="1"/>
</dbReference>
<name>A0A382D4G7_9ZZZZ</name>
<evidence type="ECO:0000313" key="2">
    <source>
        <dbReference type="EMBL" id="SVB32611.1"/>
    </source>
</evidence>
<accession>A0A382D4G7</accession>
<dbReference type="Pfam" id="PF07995">
    <property type="entry name" value="GSDH"/>
    <property type="match status" value="1"/>
</dbReference>
<dbReference type="SUPFAM" id="SSF50952">
    <property type="entry name" value="Soluble quinoprotein glucose dehydrogenase"/>
    <property type="match status" value="1"/>
</dbReference>
<protein>
    <recommendedName>
        <fullName evidence="1">Glucose/Sorbosone dehydrogenase domain-containing protein</fullName>
    </recommendedName>
</protein>
<dbReference type="PANTHER" id="PTHR19328:SF75">
    <property type="entry name" value="ALDOSE SUGAR DEHYDROGENASE YLII"/>
    <property type="match status" value="1"/>
</dbReference>
<reference evidence="2" key="1">
    <citation type="submission" date="2018-05" db="EMBL/GenBank/DDBJ databases">
        <authorList>
            <person name="Lanie J.A."/>
            <person name="Ng W.-L."/>
            <person name="Kazmierczak K.M."/>
            <person name="Andrzejewski T.M."/>
            <person name="Davidsen T.M."/>
            <person name="Wayne K.J."/>
            <person name="Tettelin H."/>
            <person name="Glass J.I."/>
            <person name="Rusch D."/>
            <person name="Podicherti R."/>
            <person name="Tsui H.-C.T."/>
            <person name="Winkler M.E."/>
        </authorList>
    </citation>
    <scope>NUCLEOTIDE SEQUENCE</scope>
</reference>
<dbReference type="InterPro" id="IPR011042">
    <property type="entry name" value="6-blade_b-propeller_TolB-like"/>
</dbReference>
<gene>
    <name evidence="2" type="ORF">METZ01_LOCUS185465</name>
</gene>